<protein>
    <submittedName>
        <fullName evidence="1">Uncharacterized protein</fullName>
    </submittedName>
</protein>
<comment type="caution">
    <text evidence="1">The sequence shown here is derived from an EMBL/GenBank/DDBJ whole genome shotgun (WGS) entry which is preliminary data.</text>
</comment>
<evidence type="ECO:0000313" key="1">
    <source>
        <dbReference type="EMBL" id="KAI9916616.1"/>
    </source>
</evidence>
<name>A0ACC0WE97_9STRA</name>
<proteinExistence type="predicted"/>
<gene>
    <name evidence="1" type="ORF">PsorP6_018263</name>
</gene>
<dbReference type="Proteomes" id="UP001163321">
    <property type="component" value="Chromosome 2"/>
</dbReference>
<reference evidence="1 2" key="1">
    <citation type="journal article" date="2022" name="bioRxiv">
        <title>The genome of the oomycete Peronosclerospora sorghi, a cosmopolitan pathogen of maize and sorghum, is inflated with dispersed pseudogenes.</title>
        <authorList>
            <person name="Fletcher K."/>
            <person name="Martin F."/>
            <person name="Isakeit T."/>
            <person name="Cavanaugh K."/>
            <person name="Magill C."/>
            <person name="Michelmore R."/>
        </authorList>
    </citation>
    <scope>NUCLEOTIDE SEQUENCE [LARGE SCALE GENOMIC DNA]</scope>
    <source>
        <strain evidence="1">P6</strain>
    </source>
</reference>
<sequence>MVRLLEARLSDANANIKVKAANVLATVATSVGPEIAKMSKLLRPSLIAGVTDNKKAMQSAALHALHQWLRHSGKTSTLCVDILLVPLSEEL</sequence>
<organism evidence="1 2">
    <name type="scientific">Peronosclerospora sorghi</name>
    <dbReference type="NCBI Taxonomy" id="230839"/>
    <lineage>
        <taxon>Eukaryota</taxon>
        <taxon>Sar</taxon>
        <taxon>Stramenopiles</taxon>
        <taxon>Oomycota</taxon>
        <taxon>Peronosporomycetes</taxon>
        <taxon>Peronosporales</taxon>
        <taxon>Peronosporaceae</taxon>
        <taxon>Peronosclerospora</taxon>
    </lineage>
</organism>
<dbReference type="EMBL" id="CM047581">
    <property type="protein sequence ID" value="KAI9916616.1"/>
    <property type="molecule type" value="Genomic_DNA"/>
</dbReference>
<keyword evidence="2" id="KW-1185">Reference proteome</keyword>
<evidence type="ECO:0000313" key="2">
    <source>
        <dbReference type="Proteomes" id="UP001163321"/>
    </source>
</evidence>
<accession>A0ACC0WE97</accession>